<dbReference type="EMBL" id="JACORU010000001">
    <property type="protein sequence ID" value="MBC5763081.1"/>
    <property type="molecule type" value="Genomic_DNA"/>
</dbReference>
<evidence type="ECO:0000313" key="3">
    <source>
        <dbReference type="Proteomes" id="UP000596827"/>
    </source>
</evidence>
<keyword evidence="3" id="KW-1185">Reference proteome</keyword>
<feature type="region of interest" description="Disordered" evidence="1">
    <location>
        <begin position="75"/>
        <end position="129"/>
    </location>
</feature>
<dbReference type="RefSeq" id="WP_187079545.1">
    <property type="nucleotide sequence ID" value="NZ_JACORU010000001.1"/>
</dbReference>
<protein>
    <submittedName>
        <fullName evidence="2">Uncharacterized protein</fullName>
    </submittedName>
</protein>
<dbReference type="AlphaFoldDB" id="A0A923M3A2"/>
<gene>
    <name evidence="2" type="ORF">H8R02_01350</name>
</gene>
<organism evidence="2 3">
    <name type="scientific">Ramlibacter albus</name>
    <dbReference type="NCBI Taxonomy" id="2079448"/>
    <lineage>
        <taxon>Bacteria</taxon>
        <taxon>Pseudomonadati</taxon>
        <taxon>Pseudomonadota</taxon>
        <taxon>Betaproteobacteria</taxon>
        <taxon>Burkholderiales</taxon>
        <taxon>Comamonadaceae</taxon>
        <taxon>Ramlibacter</taxon>
    </lineage>
</organism>
<name>A0A923M3A2_9BURK</name>
<proteinExistence type="predicted"/>
<evidence type="ECO:0000256" key="1">
    <source>
        <dbReference type="SAM" id="MobiDB-lite"/>
    </source>
</evidence>
<accession>A0A923M3A2</accession>
<feature type="compositionally biased region" description="Pro residues" evidence="1">
    <location>
        <begin position="92"/>
        <end position="101"/>
    </location>
</feature>
<sequence length="129" mass="14318">MTPDQEGAIVDPSQPEHISDVRALLIEQLRTLKEAPMERLKDEIQRSKAMSEIAQVVVNSAKVEVDYIDAVKGASESTFLQEREQDETYAPPSTPQSPLPSAPVDALDRIGPPKNHPWRGSIVRHKLKA</sequence>
<dbReference type="Proteomes" id="UP000596827">
    <property type="component" value="Unassembled WGS sequence"/>
</dbReference>
<evidence type="ECO:0000313" key="2">
    <source>
        <dbReference type="EMBL" id="MBC5763081.1"/>
    </source>
</evidence>
<reference evidence="2" key="1">
    <citation type="submission" date="2020-08" db="EMBL/GenBank/DDBJ databases">
        <title>Ramlibacter sp. GTP1 16S ribosomal RNA gene genome sequencing and assembly.</title>
        <authorList>
            <person name="Kang M."/>
        </authorList>
    </citation>
    <scope>NUCLEOTIDE SEQUENCE</scope>
    <source>
        <strain evidence="2">GTP1</strain>
    </source>
</reference>
<comment type="caution">
    <text evidence="2">The sequence shown here is derived from an EMBL/GenBank/DDBJ whole genome shotgun (WGS) entry which is preliminary data.</text>
</comment>